<organism evidence="1">
    <name type="scientific">Pongo abelii</name>
    <name type="common">Sumatran orangutan</name>
    <name type="synonym">Pongo pygmaeus abelii</name>
    <dbReference type="NCBI Taxonomy" id="9601"/>
    <lineage>
        <taxon>Eukaryota</taxon>
        <taxon>Metazoa</taxon>
        <taxon>Chordata</taxon>
        <taxon>Craniata</taxon>
        <taxon>Vertebrata</taxon>
        <taxon>Euteleostomi</taxon>
        <taxon>Mammalia</taxon>
        <taxon>Eutheria</taxon>
        <taxon>Euarchontoglires</taxon>
        <taxon>Primates</taxon>
        <taxon>Haplorrhini</taxon>
        <taxon>Catarrhini</taxon>
        <taxon>Hominidae</taxon>
        <taxon>Pongo</taxon>
    </lineage>
</organism>
<proteinExistence type="predicted"/>
<sequence length="77" mass="8719">MECSGVMVSADSSLDLLGSSLGLPKCWDYSHHPMRKPRPHEETTCTCSDSLPQLKSQLTARPITNLRSWRAFRWSNL</sequence>
<accession>A0A2J8RUI6</accession>
<comment type="caution">
    <text evidence="1">The sequence shown here is derived from an EMBL/GenBank/DDBJ whole genome shotgun (WGS) entry which is preliminary data.</text>
</comment>
<reference evidence="1" key="1">
    <citation type="submission" date="2017-12" db="EMBL/GenBank/DDBJ databases">
        <title>High-resolution comparative analysis of great ape genomes.</title>
        <authorList>
            <person name="Pollen A."/>
            <person name="Hastie A."/>
            <person name="Hormozdiari F."/>
            <person name="Dougherty M."/>
            <person name="Liu R."/>
            <person name="Chaisson M."/>
            <person name="Hoppe E."/>
            <person name="Hill C."/>
            <person name="Pang A."/>
            <person name="Hillier L."/>
            <person name="Baker C."/>
            <person name="Armstrong J."/>
            <person name="Shendure J."/>
            <person name="Paten B."/>
            <person name="Wilson R."/>
            <person name="Chao H."/>
            <person name="Schneider V."/>
            <person name="Ventura M."/>
            <person name="Kronenberg Z."/>
            <person name="Murali S."/>
            <person name="Gordon D."/>
            <person name="Cantsilieris S."/>
            <person name="Munson K."/>
            <person name="Nelson B."/>
            <person name="Raja A."/>
            <person name="Underwood J."/>
            <person name="Diekhans M."/>
            <person name="Fiddes I."/>
            <person name="Haussler D."/>
            <person name="Eichler E."/>
        </authorList>
    </citation>
    <scope>NUCLEOTIDE SEQUENCE [LARGE SCALE GENOMIC DNA]</scope>
    <source>
        <strain evidence="1">Susie</strain>
    </source>
</reference>
<gene>
    <name evidence="1" type="ORF">CR201_G0048519</name>
</gene>
<dbReference type="EMBL" id="NDHI03003648">
    <property type="protein sequence ID" value="PNJ12174.1"/>
    <property type="molecule type" value="Genomic_DNA"/>
</dbReference>
<name>A0A2J8RUI6_PONAB</name>
<dbReference type="AlphaFoldDB" id="A0A2J8RUI6"/>
<evidence type="ECO:0000313" key="1">
    <source>
        <dbReference type="EMBL" id="PNJ12174.1"/>
    </source>
</evidence>
<protein>
    <submittedName>
        <fullName evidence="1">Uncharacterized protein</fullName>
    </submittedName>
</protein>